<name>A0A9N9FYP7_9GLOM</name>
<organism evidence="1 2">
    <name type="scientific">Diversispora eburnea</name>
    <dbReference type="NCBI Taxonomy" id="1213867"/>
    <lineage>
        <taxon>Eukaryota</taxon>
        <taxon>Fungi</taxon>
        <taxon>Fungi incertae sedis</taxon>
        <taxon>Mucoromycota</taxon>
        <taxon>Glomeromycotina</taxon>
        <taxon>Glomeromycetes</taxon>
        <taxon>Diversisporales</taxon>
        <taxon>Diversisporaceae</taxon>
        <taxon>Diversispora</taxon>
    </lineage>
</organism>
<dbReference type="OrthoDB" id="2375172at2759"/>
<accession>A0A9N9FYP7</accession>
<comment type="caution">
    <text evidence="1">The sequence shown here is derived from an EMBL/GenBank/DDBJ whole genome shotgun (WGS) entry which is preliminary data.</text>
</comment>
<proteinExistence type="predicted"/>
<reference evidence="1" key="1">
    <citation type="submission" date="2021-06" db="EMBL/GenBank/DDBJ databases">
        <authorList>
            <person name="Kallberg Y."/>
            <person name="Tangrot J."/>
            <person name="Rosling A."/>
        </authorList>
    </citation>
    <scope>NUCLEOTIDE SEQUENCE</scope>
    <source>
        <strain evidence="1">AZ414A</strain>
    </source>
</reference>
<dbReference type="EMBL" id="CAJVPK010001081">
    <property type="protein sequence ID" value="CAG8569551.1"/>
    <property type="molecule type" value="Genomic_DNA"/>
</dbReference>
<keyword evidence="2" id="KW-1185">Reference proteome</keyword>
<dbReference type="AlphaFoldDB" id="A0A9N9FYP7"/>
<protein>
    <submittedName>
        <fullName evidence="1">9321_t:CDS:1</fullName>
    </submittedName>
</protein>
<dbReference type="Proteomes" id="UP000789706">
    <property type="component" value="Unassembled WGS sequence"/>
</dbReference>
<gene>
    <name evidence="1" type="ORF">DEBURN_LOCUS8010</name>
</gene>
<sequence>MNEKSVINNAVFGDILDWFQFLESNDMLSSEDISQTDFFSVKRTIMLGTTATKNLEKLLLEQKDAIENILKSQPVSAVGPNFRQGYSIPCIACYVSKLLEAQVLENLSAMFDDRFEIEE</sequence>
<evidence type="ECO:0000313" key="2">
    <source>
        <dbReference type="Proteomes" id="UP000789706"/>
    </source>
</evidence>
<evidence type="ECO:0000313" key="1">
    <source>
        <dbReference type="EMBL" id="CAG8569551.1"/>
    </source>
</evidence>